<protein>
    <recommendedName>
        <fullName evidence="4">non-specific protein-tyrosine kinase</fullName>
        <ecNumber evidence="4">2.7.10.2</ecNumber>
    </recommendedName>
</protein>
<dbReference type="InterPro" id="IPR027417">
    <property type="entry name" value="P-loop_NTPase"/>
</dbReference>
<dbReference type="CDD" id="cd05387">
    <property type="entry name" value="BY-kinase"/>
    <property type="match status" value="1"/>
</dbReference>
<dbReference type="EMBL" id="QDKQ01000048">
    <property type="protein sequence ID" value="PVM88352.1"/>
    <property type="molecule type" value="Genomic_DNA"/>
</dbReference>
<comment type="similarity">
    <text evidence="3">Belongs to the etk/wzc family.</text>
</comment>
<evidence type="ECO:0000313" key="20">
    <source>
        <dbReference type="Proteomes" id="UP000245073"/>
    </source>
</evidence>
<dbReference type="InterPro" id="IPR003593">
    <property type="entry name" value="AAA+_ATPase"/>
</dbReference>
<evidence type="ECO:0000256" key="10">
    <source>
        <dbReference type="ARBA" id="ARBA00022777"/>
    </source>
</evidence>
<reference evidence="19 20" key="1">
    <citation type="submission" date="2018-04" db="EMBL/GenBank/DDBJ databases">
        <title>The genome sequence of Caulobacter sp. 744.</title>
        <authorList>
            <person name="Gao J."/>
            <person name="Sun J."/>
        </authorList>
    </citation>
    <scope>NUCLEOTIDE SEQUENCE [LARGE SCALE GENOMIC DNA]</scope>
    <source>
        <strain evidence="19 20">774</strain>
    </source>
</reference>
<evidence type="ECO:0000256" key="15">
    <source>
        <dbReference type="ARBA" id="ARBA00051245"/>
    </source>
</evidence>
<comment type="similarity">
    <text evidence="2">Belongs to the CpsD/CapB family.</text>
</comment>
<evidence type="ECO:0000256" key="5">
    <source>
        <dbReference type="ARBA" id="ARBA00022475"/>
    </source>
</evidence>
<comment type="caution">
    <text evidence="19">The sequence shown here is derived from an EMBL/GenBank/DDBJ whole genome shotgun (WGS) entry which is preliminary data.</text>
</comment>
<comment type="subcellular location">
    <subcellularLocation>
        <location evidence="1">Cell inner membrane</location>
        <topology evidence="1">Multi-pass membrane protein</topology>
    </subcellularLocation>
</comment>
<keyword evidence="16" id="KW-0175">Coiled coil</keyword>
<keyword evidence="12 17" id="KW-1133">Transmembrane helix</keyword>
<keyword evidence="5" id="KW-1003">Cell membrane</keyword>
<evidence type="ECO:0000256" key="11">
    <source>
        <dbReference type="ARBA" id="ARBA00022840"/>
    </source>
</evidence>
<feature type="coiled-coil region" evidence="16">
    <location>
        <begin position="390"/>
        <end position="417"/>
    </location>
</feature>
<proteinExistence type="inferred from homology"/>
<dbReference type="GO" id="GO:0005886">
    <property type="term" value="C:plasma membrane"/>
    <property type="evidence" value="ECO:0007669"/>
    <property type="project" value="UniProtKB-SubCell"/>
</dbReference>
<sequence length="745" mass="79999">MTDETLAAASSPRSEAALAPPLRDEPLDVRQVIAVIVRRAPLVAVIMVAVFALALAALFTTKPTYTATSQVVIEARAQRVIDMEQVTGEVARDNPTIDTEVEVLRSPLLAQRVVKALELDKDPEFNPALEKPGPLSGLKKLVSGAGPTGATPTREQVQAAVARRLLANLQARRVGLTYAINISFSSRSPETAAKVANAFAEQYLANQLDTKYEATQRASAWLNSRLAGLRTQVETAEAAVQHYRAANGLLASAQGETLTQQQISGLSSQLASARADQAEQEARLNAARQQMRGGQLGEDLGAALSSAVITRLRDQRAQTSREVVDLQGRYGERHPDLQRAQRQLADIDSQIQGEVRRIMSNLEAQVQISRQRTASIESSLGAQRGTLSANATAQVRLNELERNAESARTLYQSFLDRFKQTTAQQGIEQSDARIGAMAAAPRAPSAPKPALYIVGGLIAAVLAAAVAVIVAELFDNGVTSEVNLEHRLNVPSLGAIADLGTLPTTERTGIGKLSPASFVMEKPLSSFAESFRSLAANLKFTQEGRPAQVLAVSSALPGEGKTTTALCLARSIAQSGETVILVDCDLRRRAKSGQPENAPTAGLREVLEGKATLQQAVVKDAHSNAYRLPRSAADREVAADLLGGTEMDKVIEELRQHFSVIILDTAPVLAIAETRVLATKVDGVLFLVRWRRTPHQAAGIALKNLQSVGANVIGAALTQVDMREQRRTAFGDAGYYYDKYSSYYS</sequence>
<evidence type="ECO:0000256" key="6">
    <source>
        <dbReference type="ARBA" id="ARBA00022519"/>
    </source>
</evidence>
<keyword evidence="10" id="KW-0418">Kinase</keyword>
<keyword evidence="20" id="KW-1185">Reference proteome</keyword>
<feature type="transmembrane region" description="Helical" evidence="17">
    <location>
        <begin position="40"/>
        <end position="59"/>
    </location>
</feature>
<dbReference type="OrthoDB" id="230260at2"/>
<dbReference type="InterPro" id="IPR025669">
    <property type="entry name" value="AAA_dom"/>
</dbReference>
<dbReference type="InterPro" id="IPR005702">
    <property type="entry name" value="Wzc-like_C"/>
</dbReference>
<evidence type="ECO:0000256" key="13">
    <source>
        <dbReference type="ARBA" id="ARBA00023136"/>
    </source>
</evidence>
<dbReference type="RefSeq" id="WP_109101368.1">
    <property type="nucleotide sequence ID" value="NZ_QDKQ01000048.1"/>
</dbReference>
<keyword evidence="9" id="KW-0547">Nucleotide-binding</keyword>
<evidence type="ECO:0000256" key="3">
    <source>
        <dbReference type="ARBA" id="ARBA00008883"/>
    </source>
</evidence>
<feature type="domain" description="AAA+ ATPase" evidence="18">
    <location>
        <begin position="546"/>
        <end position="726"/>
    </location>
</feature>
<keyword evidence="8 17" id="KW-0812">Transmembrane</keyword>
<evidence type="ECO:0000256" key="17">
    <source>
        <dbReference type="SAM" id="Phobius"/>
    </source>
</evidence>
<evidence type="ECO:0000256" key="9">
    <source>
        <dbReference type="ARBA" id="ARBA00022741"/>
    </source>
</evidence>
<accession>A0A2T9JX99</accession>
<dbReference type="AlphaFoldDB" id="A0A2T9JX99"/>
<evidence type="ECO:0000259" key="18">
    <source>
        <dbReference type="SMART" id="SM00382"/>
    </source>
</evidence>
<evidence type="ECO:0000256" key="2">
    <source>
        <dbReference type="ARBA" id="ARBA00007316"/>
    </source>
</evidence>
<dbReference type="Gene3D" id="3.40.50.300">
    <property type="entry name" value="P-loop containing nucleotide triphosphate hydrolases"/>
    <property type="match status" value="1"/>
</dbReference>
<organism evidence="19 20">
    <name type="scientific">Caulobacter endophyticus</name>
    <dbReference type="NCBI Taxonomy" id="2172652"/>
    <lineage>
        <taxon>Bacteria</taxon>
        <taxon>Pseudomonadati</taxon>
        <taxon>Pseudomonadota</taxon>
        <taxon>Alphaproteobacteria</taxon>
        <taxon>Caulobacterales</taxon>
        <taxon>Caulobacteraceae</taxon>
        <taxon>Caulobacter</taxon>
    </lineage>
</organism>
<name>A0A2T9JX99_9CAUL</name>
<dbReference type="PANTHER" id="PTHR32309">
    <property type="entry name" value="TYROSINE-PROTEIN KINASE"/>
    <property type="match status" value="1"/>
</dbReference>
<dbReference type="EC" id="2.7.10.2" evidence="4"/>
<keyword evidence="13 17" id="KW-0472">Membrane</keyword>
<evidence type="ECO:0000313" key="19">
    <source>
        <dbReference type="EMBL" id="PVM88352.1"/>
    </source>
</evidence>
<keyword evidence="14" id="KW-0829">Tyrosine-protein kinase</keyword>
<dbReference type="Pfam" id="PF13807">
    <property type="entry name" value="GNVR"/>
    <property type="match status" value="1"/>
</dbReference>
<dbReference type="Pfam" id="PF02706">
    <property type="entry name" value="Wzz"/>
    <property type="match status" value="1"/>
</dbReference>
<dbReference type="InterPro" id="IPR050445">
    <property type="entry name" value="Bact_polysacc_biosynth/exp"/>
</dbReference>
<dbReference type="Pfam" id="PF13614">
    <property type="entry name" value="AAA_31"/>
    <property type="match status" value="1"/>
</dbReference>
<dbReference type="PANTHER" id="PTHR32309:SF13">
    <property type="entry name" value="FERRIC ENTEROBACTIN TRANSPORT PROTEIN FEPE"/>
    <property type="match status" value="1"/>
</dbReference>
<dbReference type="Proteomes" id="UP000245073">
    <property type="component" value="Unassembled WGS sequence"/>
</dbReference>
<dbReference type="InterPro" id="IPR032807">
    <property type="entry name" value="GNVR"/>
</dbReference>
<evidence type="ECO:0000256" key="12">
    <source>
        <dbReference type="ARBA" id="ARBA00022989"/>
    </source>
</evidence>
<dbReference type="InterPro" id="IPR003856">
    <property type="entry name" value="LPS_length_determ_N"/>
</dbReference>
<evidence type="ECO:0000256" key="7">
    <source>
        <dbReference type="ARBA" id="ARBA00022679"/>
    </source>
</evidence>
<evidence type="ECO:0000256" key="8">
    <source>
        <dbReference type="ARBA" id="ARBA00022692"/>
    </source>
</evidence>
<keyword evidence="11" id="KW-0067">ATP-binding</keyword>
<dbReference type="GO" id="GO:0004713">
    <property type="term" value="F:protein tyrosine kinase activity"/>
    <property type="evidence" value="ECO:0007669"/>
    <property type="project" value="TreeGrafter"/>
</dbReference>
<evidence type="ECO:0000256" key="16">
    <source>
        <dbReference type="SAM" id="Coils"/>
    </source>
</evidence>
<feature type="coiled-coil region" evidence="16">
    <location>
        <begin position="270"/>
        <end position="357"/>
    </location>
</feature>
<gene>
    <name evidence="19" type="ORF">DDF67_13320</name>
</gene>
<dbReference type="SMART" id="SM00382">
    <property type="entry name" value="AAA"/>
    <property type="match status" value="1"/>
</dbReference>
<comment type="catalytic activity">
    <reaction evidence="15">
        <text>L-tyrosyl-[protein] + ATP = O-phospho-L-tyrosyl-[protein] + ADP + H(+)</text>
        <dbReference type="Rhea" id="RHEA:10596"/>
        <dbReference type="Rhea" id="RHEA-COMP:10136"/>
        <dbReference type="Rhea" id="RHEA-COMP:20101"/>
        <dbReference type="ChEBI" id="CHEBI:15378"/>
        <dbReference type="ChEBI" id="CHEBI:30616"/>
        <dbReference type="ChEBI" id="CHEBI:46858"/>
        <dbReference type="ChEBI" id="CHEBI:61978"/>
        <dbReference type="ChEBI" id="CHEBI:456216"/>
        <dbReference type="EC" id="2.7.10.2"/>
    </reaction>
</comment>
<keyword evidence="7" id="KW-0808">Transferase</keyword>
<evidence type="ECO:0000256" key="1">
    <source>
        <dbReference type="ARBA" id="ARBA00004429"/>
    </source>
</evidence>
<keyword evidence="6" id="KW-0997">Cell inner membrane</keyword>
<evidence type="ECO:0000256" key="4">
    <source>
        <dbReference type="ARBA" id="ARBA00011903"/>
    </source>
</evidence>
<dbReference type="SUPFAM" id="SSF52540">
    <property type="entry name" value="P-loop containing nucleoside triphosphate hydrolases"/>
    <property type="match status" value="1"/>
</dbReference>
<evidence type="ECO:0000256" key="14">
    <source>
        <dbReference type="ARBA" id="ARBA00023137"/>
    </source>
</evidence>